<dbReference type="AlphaFoldDB" id="A0A7C8M797"/>
<evidence type="ECO:0000256" key="4">
    <source>
        <dbReference type="ARBA" id="ARBA00013208"/>
    </source>
</evidence>
<dbReference type="PROSITE" id="PS00501">
    <property type="entry name" value="SPASE_I_1"/>
    <property type="match status" value="1"/>
</dbReference>
<evidence type="ECO:0000256" key="7">
    <source>
        <dbReference type="ARBA" id="ARBA00022692"/>
    </source>
</evidence>
<dbReference type="InterPro" id="IPR019533">
    <property type="entry name" value="Peptidase_S26"/>
</dbReference>
<dbReference type="InterPro" id="IPR001733">
    <property type="entry name" value="Peptidase_S26B"/>
</dbReference>
<comment type="similarity">
    <text evidence="3 15">Belongs to the peptidase S26B family.</text>
</comment>
<evidence type="ECO:0000256" key="13">
    <source>
        <dbReference type="ARBA" id="ARBA00045533"/>
    </source>
</evidence>
<dbReference type="InterPro" id="IPR019758">
    <property type="entry name" value="Pept_S26A_signal_pept_1_CS"/>
</dbReference>
<keyword evidence="8 15" id="KW-0378">Hydrolase</keyword>
<evidence type="ECO:0000256" key="1">
    <source>
        <dbReference type="ARBA" id="ARBA00000677"/>
    </source>
</evidence>
<evidence type="ECO:0000256" key="6">
    <source>
        <dbReference type="ARBA" id="ARBA00022670"/>
    </source>
</evidence>
<evidence type="ECO:0000256" key="14">
    <source>
        <dbReference type="ARBA" id="ARBA00047037"/>
    </source>
</evidence>
<comment type="catalytic activity">
    <reaction evidence="1 15">
        <text>Cleavage of hydrophobic, N-terminal signal or leader sequences from secreted and periplasmic proteins.</text>
        <dbReference type="EC" id="3.4.21.89"/>
    </reaction>
</comment>
<keyword evidence="7 15" id="KW-0812">Transmembrane</keyword>
<keyword evidence="9 15" id="KW-0256">Endoplasmic reticulum</keyword>
<evidence type="ECO:0000256" key="2">
    <source>
        <dbReference type="ARBA" id="ARBA00004648"/>
    </source>
</evidence>
<evidence type="ECO:0000256" key="9">
    <source>
        <dbReference type="ARBA" id="ARBA00022824"/>
    </source>
</evidence>
<comment type="function">
    <text evidence="13">Catalytic component of the signal peptidase complex (SPC) which catalyzes the cleavage of N-terminal signal sequences from nascent proteins as they are translocated into the lumen of the endoplasmic reticulum. Specifically cleaves N-terminal signal peptides that contain a hydrophobic alpha-helix (h-region) shorter than 18-20 amino acids.</text>
</comment>
<comment type="caution">
    <text evidence="16">The sequence shown here is derived from an EMBL/GenBank/DDBJ whole genome shotgun (WGS) entry which is preliminary data.</text>
</comment>
<dbReference type="EC" id="3.4.21.89" evidence="4 15"/>
<reference evidence="16 17" key="1">
    <citation type="submission" date="2020-01" db="EMBL/GenBank/DDBJ databases">
        <authorList>
            <consortium name="DOE Joint Genome Institute"/>
            <person name="Haridas S."/>
            <person name="Albert R."/>
            <person name="Binder M."/>
            <person name="Bloem J."/>
            <person name="Labutti K."/>
            <person name="Salamov A."/>
            <person name="Andreopoulos B."/>
            <person name="Baker S.E."/>
            <person name="Barry K."/>
            <person name="Bills G."/>
            <person name="Bluhm B.H."/>
            <person name="Cannon C."/>
            <person name="Castanera R."/>
            <person name="Culley D.E."/>
            <person name="Daum C."/>
            <person name="Ezra D."/>
            <person name="Gonzalez J.B."/>
            <person name="Henrissat B."/>
            <person name="Kuo A."/>
            <person name="Liang C."/>
            <person name="Lipzen A."/>
            <person name="Lutzoni F."/>
            <person name="Magnuson J."/>
            <person name="Mondo S."/>
            <person name="Nolan M."/>
            <person name="Ohm R."/>
            <person name="Pangilinan J."/>
            <person name="Park H.-J.H."/>
            <person name="Ramirez L."/>
            <person name="Alfaro M."/>
            <person name="Sun H."/>
            <person name="Tritt A."/>
            <person name="Yoshinaga Y."/>
            <person name="Zwiers L.-H.L."/>
            <person name="Turgeon B.G."/>
            <person name="Goodwin S.B."/>
            <person name="Spatafora J.W."/>
            <person name="Crous P.W."/>
            <person name="Grigoriev I.V."/>
        </authorList>
    </citation>
    <scope>NUCLEOTIDE SEQUENCE [LARGE SCALE GENOMIC DNA]</scope>
    <source>
        <strain evidence="16 17">CBS 611.86</strain>
    </source>
</reference>
<dbReference type="PRINTS" id="PR00728">
    <property type="entry name" value="SIGNALPTASE"/>
</dbReference>
<keyword evidence="17" id="KW-1185">Reference proteome</keyword>
<feature type="transmembrane region" description="Helical" evidence="15">
    <location>
        <begin position="136"/>
        <end position="151"/>
    </location>
</feature>
<dbReference type="CDD" id="cd06530">
    <property type="entry name" value="S26_SPase_I"/>
    <property type="match status" value="1"/>
</dbReference>
<dbReference type="InterPro" id="IPR019756">
    <property type="entry name" value="Pept_S26A_signal_pept_1_Ser-AS"/>
</dbReference>
<evidence type="ECO:0000256" key="3">
    <source>
        <dbReference type="ARBA" id="ARBA00011035"/>
    </source>
</evidence>
<evidence type="ECO:0000313" key="16">
    <source>
        <dbReference type="EMBL" id="KAF2870619.1"/>
    </source>
</evidence>
<dbReference type="PANTHER" id="PTHR10806">
    <property type="entry name" value="SIGNAL PEPTIDASE COMPLEX CATALYTIC SUBUNIT SEC11"/>
    <property type="match status" value="1"/>
</dbReference>
<keyword evidence="6 15" id="KW-0645">Protease</keyword>
<dbReference type="NCBIfam" id="TIGR02228">
    <property type="entry name" value="sigpep_I_arch"/>
    <property type="match status" value="1"/>
</dbReference>
<dbReference type="GO" id="GO:0009003">
    <property type="term" value="F:signal peptidase activity"/>
    <property type="evidence" value="ECO:0007669"/>
    <property type="project" value="UniProtKB-EC"/>
</dbReference>
<proteinExistence type="inferred from homology"/>
<dbReference type="InterPro" id="IPR036286">
    <property type="entry name" value="LexA/Signal_pep-like_sf"/>
</dbReference>
<dbReference type="SUPFAM" id="SSF51306">
    <property type="entry name" value="LexA/Signal peptidase"/>
    <property type="match status" value="1"/>
</dbReference>
<protein>
    <recommendedName>
        <fullName evidence="5 15">Signal peptidase complex catalytic subunit SEC11</fullName>
        <ecNumber evidence="4 15">3.4.21.89</ecNumber>
    </recommendedName>
</protein>
<keyword evidence="10 15" id="KW-0735">Signal-anchor</keyword>
<dbReference type="PROSITE" id="PS00761">
    <property type="entry name" value="SPASE_I_3"/>
    <property type="match status" value="1"/>
</dbReference>
<dbReference type="PANTHER" id="PTHR10806:SF6">
    <property type="entry name" value="SIGNAL PEPTIDASE COMPLEX CATALYTIC SUBUNIT SEC11"/>
    <property type="match status" value="1"/>
</dbReference>
<keyword evidence="11 15" id="KW-1133">Transmembrane helix</keyword>
<evidence type="ECO:0000256" key="5">
    <source>
        <dbReference type="ARBA" id="ARBA00019685"/>
    </source>
</evidence>
<evidence type="ECO:0000256" key="10">
    <source>
        <dbReference type="ARBA" id="ARBA00022968"/>
    </source>
</evidence>
<dbReference type="GO" id="GO:0004252">
    <property type="term" value="F:serine-type endopeptidase activity"/>
    <property type="evidence" value="ECO:0007669"/>
    <property type="project" value="InterPro"/>
</dbReference>
<sequence length="152" mass="17206">MCSAIFMYWTTMRLLSNSPQPIMVVSSESMEPTFYRGDLILLWNRQRDVQVGDIPVVWFAGRPLPMVHRAIKVYYNQSSPTAEQLILTKGDNNLVDDTSIYPPGRPFIQQQDIIGLVRGYIPVMGLFALLAKEGPWVLYLSLAFLLVASIVL</sequence>
<dbReference type="GO" id="GO:0005787">
    <property type="term" value="C:signal peptidase complex"/>
    <property type="evidence" value="ECO:0007669"/>
    <property type="project" value="TreeGrafter"/>
</dbReference>
<name>A0A7C8M797_9PLEO</name>
<comment type="subcellular location">
    <subcellularLocation>
        <location evidence="2">Endoplasmic reticulum membrane</location>
        <topology evidence="2">Single-pass type II membrane protein</topology>
    </subcellularLocation>
</comment>
<evidence type="ECO:0000313" key="17">
    <source>
        <dbReference type="Proteomes" id="UP000481861"/>
    </source>
</evidence>
<evidence type="ECO:0000256" key="11">
    <source>
        <dbReference type="ARBA" id="ARBA00022989"/>
    </source>
</evidence>
<comment type="subunit">
    <text evidence="14">Component of the signal peptidase complex (SPC) composed of a catalytic subunit SEC11 and three accessory subunits SPC1, SPC2 and SPC3. The complex induces a local thinning of the ER membrane which is used to measure the length of the signal peptide (SP) h-region of protein substrates. This ensures the selectivity of the complex towards h-regions shorter than 18-20 amino acids. SPC associates with the translocon complex.</text>
</comment>
<organism evidence="16 17">
    <name type="scientific">Massariosphaeria phaeospora</name>
    <dbReference type="NCBI Taxonomy" id="100035"/>
    <lineage>
        <taxon>Eukaryota</taxon>
        <taxon>Fungi</taxon>
        <taxon>Dikarya</taxon>
        <taxon>Ascomycota</taxon>
        <taxon>Pezizomycotina</taxon>
        <taxon>Dothideomycetes</taxon>
        <taxon>Pleosporomycetidae</taxon>
        <taxon>Pleosporales</taxon>
        <taxon>Pleosporales incertae sedis</taxon>
        <taxon>Massariosphaeria</taxon>
    </lineage>
</organism>
<dbReference type="OrthoDB" id="10257561at2759"/>
<dbReference type="Gene3D" id="2.10.109.10">
    <property type="entry name" value="Umud Fragment, subunit A"/>
    <property type="match status" value="1"/>
</dbReference>
<dbReference type="Proteomes" id="UP000481861">
    <property type="component" value="Unassembled WGS sequence"/>
</dbReference>
<gene>
    <name evidence="16" type="ORF">BDV95DRAFT_496197</name>
</gene>
<evidence type="ECO:0000256" key="15">
    <source>
        <dbReference type="RuleBase" id="RU362047"/>
    </source>
</evidence>
<evidence type="ECO:0000256" key="8">
    <source>
        <dbReference type="ARBA" id="ARBA00022801"/>
    </source>
</evidence>
<keyword evidence="12 15" id="KW-0472">Membrane</keyword>
<evidence type="ECO:0000256" key="12">
    <source>
        <dbReference type="ARBA" id="ARBA00023136"/>
    </source>
</evidence>
<dbReference type="EMBL" id="JAADJZ010000013">
    <property type="protein sequence ID" value="KAF2870619.1"/>
    <property type="molecule type" value="Genomic_DNA"/>
</dbReference>
<accession>A0A7C8M797</accession>
<dbReference type="GO" id="GO:0006465">
    <property type="term" value="P:signal peptide processing"/>
    <property type="evidence" value="ECO:0007669"/>
    <property type="project" value="UniProtKB-UniRule"/>
</dbReference>